<feature type="binding site" evidence="4 6">
    <location>
        <position position="103"/>
    </location>
    <ligand>
        <name>substrate</name>
    </ligand>
</feature>
<dbReference type="InterPro" id="IPR020097">
    <property type="entry name" value="PsdUridine_synth_TruA_a/b_dom"/>
</dbReference>
<comment type="subunit">
    <text evidence="4">Homodimer.</text>
</comment>
<organism evidence="9 10">
    <name type="scientific">Termititenax aidoneus</name>
    <dbReference type="NCBI Taxonomy" id="2218524"/>
    <lineage>
        <taxon>Bacteria</taxon>
        <taxon>Bacillati</taxon>
        <taxon>Candidatus Margulisiibacteriota</taxon>
        <taxon>Candidatus Termititenacia</taxon>
        <taxon>Candidatus Termititenacales</taxon>
        <taxon>Candidatus Termititenacaceae</taxon>
        <taxon>Candidatus Termititenax</taxon>
    </lineage>
</organism>
<evidence type="ECO:0000256" key="6">
    <source>
        <dbReference type="PIRSR" id="PIRSR001430-2"/>
    </source>
</evidence>
<dbReference type="InterPro" id="IPR020094">
    <property type="entry name" value="TruA/RsuA/RluB/E/F_N"/>
</dbReference>
<dbReference type="EC" id="5.4.99.12" evidence="4"/>
<dbReference type="PANTHER" id="PTHR11142">
    <property type="entry name" value="PSEUDOURIDYLATE SYNTHASE"/>
    <property type="match status" value="1"/>
</dbReference>
<dbReference type="PANTHER" id="PTHR11142:SF0">
    <property type="entry name" value="TRNA PSEUDOURIDINE SYNTHASE-LIKE 1"/>
    <property type="match status" value="1"/>
</dbReference>
<dbReference type="Pfam" id="PF01416">
    <property type="entry name" value="PseudoU_synth_1"/>
    <property type="match status" value="2"/>
</dbReference>
<evidence type="ECO:0000256" key="3">
    <source>
        <dbReference type="ARBA" id="ARBA00023235"/>
    </source>
</evidence>
<evidence type="ECO:0000256" key="5">
    <source>
        <dbReference type="PIRSR" id="PIRSR001430-1"/>
    </source>
</evidence>
<dbReference type="GO" id="GO:0003723">
    <property type="term" value="F:RNA binding"/>
    <property type="evidence" value="ECO:0007669"/>
    <property type="project" value="InterPro"/>
</dbReference>
<comment type="caution">
    <text evidence="9">The sequence shown here is derived from an EMBL/GenBank/DDBJ whole genome shotgun (WGS) entry which is preliminary data.</text>
</comment>
<dbReference type="NCBIfam" id="TIGR00071">
    <property type="entry name" value="hisT_truA"/>
    <property type="match status" value="1"/>
</dbReference>
<protein>
    <recommendedName>
        <fullName evidence="4">tRNA pseudouridine synthase A</fullName>
        <ecNumber evidence="4">5.4.99.12</ecNumber>
    </recommendedName>
    <alternativeName>
        <fullName evidence="4">tRNA pseudouridine(38-40) synthase</fullName>
    </alternativeName>
    <alternativeName>
        <fullName evidence="4">tRNA pseudouridylate synthase I</fullName>
    </alternativeName>
    <alternativeName>
        <fullName evidence="4">tRNA-uridine isomerase I</fullName>
    </alternativeName>
</protein>
<dbReference type="AlphaFoldDB" id="A0A388TCW0"/>
<evidence type="ECO:0000313" key="9">
    <source>
        <dbReference type="EMBL" id="GBR74741.1"/>
    </source>
</evidence>
<evidence type="ECO:0000256" key="7">
    <source>
        <dbReference type="RuleBase" id="RU003792"/>
    </source>
</evidence>
<dbReference type="InterPro" id="IPR020095">
    <property type="entry name" value="PsdUridine_synth_TruA_C"/>
</dbReference>
<dbReference type="InterPro" id="IPR001406">
    <property type="entry name" value="PsdUridine_synth_TruA"/>
</dbReference>
<gene>
    <name evidence="4 9" type="primary">truA</name>
    <name evidence="9" type="ORF">NO1_1868</name>
</gene>
<reference evidence="9 10" key="1">
    <citation type="journal article" date="2019" name="ISME J.">
        <title>Genome analyses of uncultured TG2/ZB3 bacteria in 'Margulisbacteria' specifically attached to ectosymbiotic spirochetes of protists in the termite gut.</title>
        <authorList>
            <person name="Utami Y.D."/>
            <person name="Kuwahara H."/>
            <person name="Igai K."/>
            <person name="Murakami T."/>
            <person name="Sugaya K."/>
            <person name="Morikawa T."/>
            <person name="Nagura Y."/>
            <person name="Yuki M."/>
            <person name="Deevong P."/>
            <person name="Inoue T."/>
            <person name="Kihara K."/>
            <person name="Lo N."/>
            <person name="Yamada A."/>
            <person name="Ohkuma M."/>
            <person name="Hongoh Y."/>
        </authorList>
    </citation>
    <scope>NUCLEOTIDE SEQUENCE [LARGE SCALE GENOMIC DNA]</scope>
    <source>
        <strain evidence="9">NkOx7-01</strain>
    </source>
</reference>
<name>A0A388TCW0_TERA1</name>
<dbReference type="GO" id="GO:0031119">
    <property type="term" value="P:tRNA pseudouridine synthesis"/>
    <property type="evidence" value="ECO:0007669"/>
    <property type="project" value="UniProtKB-UniRule"/>
</dbReference>
<dbReference type="Gene3D" id="3.30.70.580">
    <property type="entry name" value="Pseudouridine synthase I, catalytic domain, N-terminal subdomain"/>
    <property type="match status" value="1"/>
</dbReference>
<evidence type="ECO:0000313" key="10">
    <source>
        <dbReference type="Proteomes" id="UP000269352"/>
    </source>
</evidence>
<dbReference type="GO" id="GO:0160147">
    <property type="term" value="F:tRNA pseudouridine(38-40) synthase activity"/>
    <property type="evidence" value="ECO:0007669"/>
    <property type="project" value="UniProtKB-EC"/>
</dbReference>
<dbReference type="PIRSF" id="PIRSF001430">
    <property type="entry name" value="tRNA_psdUrid_synth"/>
    <property type="match status" value="1"/>
</dbReference>
<evidence type="ECO:0000256" key="2">
    <source>
        <dbReference type="ARBA" id="ARBA00022694"/>
    </source>
</evidence>
<keyword evidence="2 4" id="KW-0819">tRNA processing</keyword>
<dbReference type="Proteomes" id="UP000269352">
    <property type="component" value="Unassembled WGS sequence"/>
</dbReference>
<sequence length="258" mass="29133">MYLGTAYAGSQIQKNGITIQEHLDKALKRLFAGAKVKTIFAGRTDSGVHALGQAVSVLVDRQIQPNKVLKALNSLLPLDIRVSEARYAKPEFNPRYDAARREYLYNIYYGRAPALYLQDKVWHIDARQKLNWRLMRRAARLLRGEHDCAAFCAAGSAVKNKVRRVTASEITARRIYRWPGAKNKADGLLLTYKIQADGFLYHMVRNIVAALVDVGLKKMTLRDLREIMRSGQRSKLRSATAPAAGLVLYDVKYGKEKL</sequence>
<comment type="function">
    <text evidence="4">Formation of pseudouridine at positions 38, 39 and 40 in the anticodon stem and loop of transfer RNAs.</text>
</comment>
<feature type="domain" description="Pseudouridine synthase I TruA alpha/beta" evidence="8">
    <location>
        <begin position="138"/>
        <end position="253"/>
    </location>
</feature>
<dbReference type="Gene3D" id="3.30.70.660">
    <property type="entry name" value="Pseudouridine synthase I, catalytic domain, C-terminal subdomain"/>
    <property type="match status" value="1"/>
</dbReference>
<dbReference type="HAMAP" id="MF_00171">
    <property type="entry name" value="TruA"/>
    <property type="match status" value="1"/>
</dbReference>
<dbReference type="SUPFAM" id="SSF55120">
    <property type="entry name" value="Pseudouridine synthase"/>
    <property type="match status" value="1"/>
</dbReference>
<evidence type="ECO:0000259" key="8">
    <source>
        <dbReference type="Pfam" id="PF01416"/>
    </source>
</evidence>
<keyword evidence="10" id="KW-1185">Reference proteome</keyword>
<feature type="active site" description="Nucleophile" evidence="4 5">
    <location>
        <position position="45"/>
    </location>
</feature>
<dbReference type="CDD" id="cd02570">
    <property type="entry name" value="PseudoU_synth_EcTruA"/>
    <property type="match status" value="1"/>
</dbReference>
<comment type="similarity">
    <text evidence="1 4 7">Belongs to the tRNA pseudouridine synthase TruA family.</text>
</comment>
<proteinExistence type="inferred from homology"/>
<dbReference type="InterPro" id="IPR020103">
    <property type="entry name" value="PsdUridine_synth_cat_dom_sf"/>
</dbReference>
<comment type="catalytic activity">
    <reaction evidence="4 7">
        <text>uridine(38/39/40) in tRNA = pseudouridine(38/39/40) in tRNA</text>
        <dbReference type="Rhea" id="RHEA:22376"/>
        <dbReference type="Rhea" id="RHEA-COMP:10085"/>
        <dbReference type="Rhea" id="RHEA-COMP:10087"/>
        <dbReference type="ChEBI" id="CHEBI:65314"/>
        <dbReference type="ChEBI" id="CHEBI:65315"/>
        <dbReference type="EC" id="5.4.99.12"/>
    </reaction>
</comment>
<keyword evidence="3 4" id="KW-0413">Isomerase</keyword>
<evidence type="ECO:0000256" key="4">
    <source>
        <dbReference type="HAMAP-Rule" id="MF_00171"/>
    </source>
</evidence>
<dbReference type="EMBL" id="BGZN01000077">
    <property type="protein sequence ID" value="GBR74741.1"/>
    <property type="molecule type" value="Genomic_DNA"/>
</dbReference>
<feature type="domain" description="Pseudouridine synthase I TruA alpha/beta" evidence="8">
    <location>
        <begin position="1"/>
        <end position="97"/>
    </location>
</feature>
<comment type="caution">
    <text evidence="4">Lacks conserved residue(s) required for the propagation of feature annotation.</text>
</comment>
<evidence type="ECO:0000256" key="1">
    <source>
        <dbReference type="ARBA" id="ARBA00009375"/>
    </source>
</evidence>
<accession>A0A388TCW0</accession>